<dbReference type="PANTHER" id="PTHR23310">
    <property type="entry name" value="ACYL-COA-BINDING PROTEIN, ACBP"/>
    <property type="match status" value="1"/>
</dbReference>
<feature type="domain" description="ACB" evidence="3">
    <location>
        <begin position="205"/>
        <end position="290"/>
    </location>
</feature>
<dbReference type="SUPFAM" id="SSF47027">
    <property type="entry name" value="Acyl-CoA binding protein"/>
    <property type="match status" value="1"/>
</dbReference>
<dbReference type="PROSITE" id="PS00880">
    <property type="entry name" value="ACB_1"/>
    <property type="match status" value="1"/>
</dbReference>
<dbReference type="InterPro" id="IPR000582">
    <property type="entry name" value="Acyl-CoA-binding_protein"/>
</dbReference>
<dbReference type="Gene3D" id="1.20.80.10">
    <property type="match status" value="1"/>
</dbReference>
<keyword evidence="5" id="KW-1185">Reference proteome</keyword>
<dbReference type="PRINTS" id="PR00689">
    <property type="entry name" value="ACOABINDINGP"/>
</dbReference>
<dbReference type="SUPFAM" id="SSF52096">
    <property type="entry name" value="ClpP/crotonase"/>
    <property type="match status" value="1"/>
</dbReference>
<dbReference type="Gene3D" id="3.90.226.10">
    <property type="entry name" value="2-enoyl-CoA Hydratase, Chain A, domain 1"/>
    <property type="match status" value="1"/>
</dbReference>
<sequence length="361" mass="39187">MLPTLSILLEEDCSSTNRRGIHLHDKWLINIGAKSDGSASEEVEDFANISPVGVNIWRVDENMIQIDYGRGGKHIPEDIVHKVLENGWGITEPEGHHQIFIVPIPGVKSRLPFVPLTDANQVGGTSQIGDLTVCTALCQITDLTYRAAGFTVPALSRLCEATSLPAGPGSVAILDPGLEQGGRTGNWGRVAALGIHKTARHMQATQQDFEKAQNDLKTLKKDPGNDIKLKLYALFKQATQGSCNTPKPGMLDFVNKAKWDAWKAVGSLSQDDARKSYVELVSNLISSEAPAKASASPSTAQKYDTVQVVSGDNITKIYLNRPDKKNAITLQMYREIGLALDEAAKDDSVITVLTGMIIPEY</sequence>
<organism evidence="4 5">
    <name type="scientific">Ranitomeya imitator</name>
    <name type="common">mimic poison frog</name>
    <dbReference type="NCBI Taxonomy" id="111125"/>
    <lineage>
        <taxon>Eukaryota</taxon>
        <taxon>Metazoa</taxon>
        <taxon>Chordata</taxon>
        <taxon>Craniata</taxon>
        <taxon>Vertebrata</taxon>
        <taxon>Euteleostomi</taxon>
        <taxon>Amphibia</taxon>
        <taxon>Batrachia</taxon>
        <taxon>Anura</taxon>
        <taxon>Neobatrachia</taxon>
        <taxon>Hyloidea</taxon>
        <taxon>Dendrobatidae</taxon>
        <taxon>Dendrobatinae</taxon>
        <taxon>Ranitomeya</taxon>
    </lineage>
</organism>
<evidence type="ECO:0000259" key="3">
    <source>
        <dbReference type="PROSITE" id="PS51228"/>
    </source>
</evidence>
<dbReference type="InterPro" id="IPR029045">
    <property type="entry name" value="ClpP/crotonase-like_dom_sf"/>
</dbReference>
<dbReference type="Pfam" id="PF00887">
    <property type="entry name" value="ACBP"/>
    <property type="match status" value="1"/>
</dbReference>
<evidence type="ECO:0000313" key="4">
    <source>
        <dbReference type="EMBL" id="CAJ0957311.1"/>
    </source>
</evidence>
<evidence type="ECO:0000256" key="1">
    <source>
        <dbReference type="ARBA" id="ARBA00005567"/>
    </source>
</evidence>
<keyword evidence="2" id="KW-0446">Lipid-binding</keyword>
<dbReference type="InterPro" id="IPR022408">
    <property type="entry name" value="Acyl-CoA-binding_prot_CS"/>
</dbReference>
<evidence type="ECO:0000256" key="2">
    <source>
        <dbReference type="ARBA" id="ARBA00023121"/>
    </source>
</evidence>
<protein>
    <recommendedName>
        <fullName evidence="3">ACB domain-containing protein</fullName>
    </recommendedName>
</protein>
<dbReference type="EMBL" id="CAUEEQ010043503">
    <property type="protein sequence ID" value="CAJ0957311.1"/>
    <property type="molecule type" value="Genomic_DNA"/>
</dbReference>
<evidence type="ECO:0000313" key="5">
    <source>
        <dbReference type="Proteomes" id="UP001176940"/>
    </source>
</evidence>
<comment type="similarity">
    <text evidence="1">Belongs to the ACBP family.</text>
</comment>
<comment type="caution">
    <text evidence="4">The sequence shown here is derived from an EMBL/GenBank/DDBJ whole genome shotgun (WGS) entry which is preliminary data.</text>
</comment>
<accession>A0ABN9M2K1</accession>
<dbReference type="CDD" id="cd00435">
    <property type="entry name" value="ACBP"/>
    <property type="match status" value="1"/>
</dbReference>
<dbReference type="PANTHER" id="PTHR23310:SF62">
    <property type="entry name" value="ACYL-COA BINDING PROTEIN 1, ISOFORM A"/>
    <property type="match status" value="1"/>
</dbReference>
<name>A0ABN9M2K1_9NEOB</name>
<dbReference type="InterPro" id="IPR014352">
    <property type="entry name" value="FERM/acyl-CoA-bd_prot_sf"/>
</dbReference>
<proteinExistence type="inferred from homology"/>
<dbReference type="InterPro" id="IPR035984">
    <property type="entry name" value="Acyl-CoA-binding_sf"/>
</dbReference>
<reference evidence="4" key="1">
    <citation type="submission" date="2023-07" db="EMBL/GenBank/DDBJ databases">
        <authorList>
            <person name="Stuckert A."/>
        </authorList>
    </citation>
    <scope>NUCLEOTIDE SEQUENCE</scope>
</reference>
<gene>
    <name evidence="4" type="ORF">RIMI_LOCUS15881825</name>
</gene>
<dbReference type="PROSITE" id="PS51228">
    <property type="entry name" value="ACB_2"/>
    <property type="match status" value="1"/>
</dbReference>
<dbReference type="Proteomes" id="UP001176940">
    <property type="component" value="Unassembled WGS sequence"/>
</dbReference>